<keyword evidence="2" id="KW-1133">Transmembrane helix</keyword>
<sequence>MILDVDSPPKSPTSSGPTVRQASGPSIGHAPVSYSTFPQTRHGTQYNNEGSAETRPLLYQVSPESMYDDTEPPAYDEIHATPKASASRNWFWTRGAAVLLGVFLVCLTFYSYDLSKIHRPIRTPSDTPAGPSPPVTLTGSPPPPSPLPSPPSAPSNPSPPSSPPPLPPLPPVSPIPDLPTLPFIPPTKGRADLCRPWAYSSKPGVRPSYSDSQPIDKLVYTVPTLAPIHLETAAICLTSNGTSELCEEYDDTYDSIAGKLQVVAAEVELPQIEVTIQHGSEAGLDSTAVCLIKRPDESGKDRWVLGLYAWRDPTTDDRDALLISMSIVVTLPRSRVHNFSTRLNYFTQVIGPETKTDSNTLTFETLQARLGERGSLLVRNVTVATIQTRAFTDTQLIEDTRVTKSAQIRSDSGMIRCWVSLVQSEGSLPVQMDIQSEIGSESKPRISLHILKSSPVRHWGVLEIQPRHAFGAGPPGYETAASKY</sequence>
<proteinExistence type="predicted"/>
<evidence type="ECO:0000313" key="4">
    <source>
        <dbReference type="Proteomes" id="UP000663853"/>
    </source>
</evidence>
<feature type="compositionally biased region" description="Polar residues" evidence="1">
    <location>
        <begin position="33"/>
        <end position="51"/>
    </location>
</feature>
<evidence type="ECO:0000256" key="2">
    <source>
        <dbReference type="SAM" id="Phobius"/>
    </source>
</evidence>
<organism evidence="3 4">
    <name type="scientific">Rhizoctonia solani</name>
    <dbReference type="NCBI Taxonomy" id="456999"/>
    <lineage>
        <taxon>Eukaryota</taxon>
        <taxon>Fungi</taxon>
        <taxon>Dikarya</taxon>
        <taxon>Basidiomycota</taxon>
        <taxon>Agaricomycotina</taxon>
        <taxon>Agaricomycetes</taxon>
        <taxon>Cantharellales</taxon>
        <taxon>Ceratobasidiaceae</taxon>
        <taxon>Rhizoctonia</taxon>
    </lineage>
</organism>
<dbReference type="PRINTS" id="PR01217">
    <property type="entry name" value="PRICHEXTENSN"/>
</dbReference>
<reference evidence="3" key="1">
    <citation type="submission" date="2021-01" db="EMBL/GenBank/DDBJ databases">
        <authorList>
            <person name="Kaushik A."/>
        </authorList>
    </citation>
    <scope>NUCLEOTIDE SEQUENCE</scope>
    <source>
        <strain evidence="3">AG6-10EEA</strain>
    </source>
</reference>
<feature type="compositionally biased region" description="Pro residues" evidence="1">
    <location>
        <begin position="130"/>
        <end position="172"/>
    </location>
</feature>
<accession>A0A8H3BX04</accession>
<name>A0A8H3BX04_9AGAM</name>
<gene>
    <name evidence="3" type="ORF">RDB_LOCUS68754</name>
</gene>
<keyword evidence="2" id="KW-0812">Transmembrane</keyword>
<dbReference type="AlphaFoldDB" id="A0A8H3BX04"/>
<evidence type="ECO:0000256" key="1">
    <source>
        <dbReference type="SAM" id="MobiDB-lite"/>
    </source>
</evidence>
<feature type="region of interest" description="Disordered" evidence="1">
    <location>
        <begin position="121"/>
        <end position="172"/>
    </location>
</feature>
<comment type="caution">
    <text evidence="3">The sequence shown here is derived from an EMBL/GenBank/DDBJ whole genome shotgun (WGS) entry which is preliminary data.</text>
</comment>
<keyword evidence="2" id="KW-0472">Membrane</keyword>
<feature type="transmembrane region" description="Helical" evidence="2">
    <location>
        <begin position="91"/>
        <end position="112"/>
    </location>
</feature>
<feature type="region of interest" description="Disordered" evidence="1">
    <location>
        <begin position="1"/>
        <end position="54"/>
    </location>
</feature>
<dbReference type="Proteomes" id="UP000663853">
    <property type="component" value="Unassembled WGS sequence"/>
</dbReference>
<protein>
    <submittedName>
        <fullName evidence="3">Uncharacterized protein</fullName>
    </submittedName>
</protein>
<evidence type="ECO:0000313" key="3">
    <source>
        <dbReference type="EMBL" id="CAE6465893.1"/>
    </source>
</evidence>
<dbReference type="EMBL" id="CAJMXA010001589">
    <property type="protein sequence ID" value="CAE6465893.1"/>
    <property type="molecule type" value="Genomic_DNA"/>
</dbReference>